<evidence type="ECO:0000313" key="1">
    <source>
        <dbReference type="EMBL" id="KAJ4706080.1"/>
    </source>
</evidence>
<keyword evidence="1" id="KW-0489">Methyltransferase</keyword>
<protein>
    <submittedName>
        <fullName evidence="1">S-adenosyl-L-methionine-dependent methyltransferases superfamily protein</fullName>
    </submittedName>
</protein>
<dbReference type="Proteomes" id="UP001164539">
    <property type="component" value="Chromosome 11"/>
</dbReference>
<organism evidence="1 2">
    <name type="scientific">Melia azedarach</name>
    <name type="common">Chinaberry tree</name>
    <dbReference type="NCBI Taxonomy" id="155640"/>
    <lineage>
        <taxon>Eukaryota</taxon>
        <taxon>Viridiplantae</taxon>
        <taxon>Streptophyta</taxon>
        <taxon>Embryophyta</taxon>
        <taxon>Tracheophyta</taxon>
        <taxon>Spermatophyta</taxon>
        <taxon>Magnoliopsida</taxon>
        <taxon>eudicotyledons</taxon>
        <taxon>Gunneridae</taxon>
        <taxon>Pentapetalae</taxon>
        <taxon>rosids</taxon>
        <taxon>malvids</taxon>
        <taxon>Sapindales</taxon>
        <taxon>Meliaceae</taxon>
        <taxon>Melia</taxon>
    </lineage>
</organism>
<proteinExistence type="predicted"/>
<sequence length="629" mass="71633">MAVPKPSKLPSSTSFLLKKLNVGSLTLILFLCILSYLLGLWQHGGPTSFPTATTTVVDVACVSYNNNTTLDFSTHHVAEFEAAKSVELIKSYPLCNVTYSEYTPCEDPKRSLKFNRRRLIYRERHCPEKEELLKCRVPAPHGYKNPFTWPKSRDLVWYANVPHKELTVEKAVQNWIRYEGDRFRFPGGGTMFPNGADAYIDDIGKLINLKDGSIRTAIDTGCGVASWGAYLLSRNIVTMSFAPRDTHEAQVQFALERGVPALIGVLASTRLPYPSRAFDMAHCSRCLIPWSQFGGIYLIEVDRVLRPGGYWILSGPPINWKKHWKGWQRTKKDLNDEQTAIENVAKRLCWKKMVEKDDIAIWQKPINHFNCKVNRKLTQNPPFCPAQDPDKAWYTKMEICLAHLPEVSNSQEIAEGKLAKWPERLNAIPPRISKGTLKGITPEAFEQNSELWKKRLSYYKTVNNQLGQAGRYRNVLDMNAHLGGFAAALIDDPVWVMNVVPVEVKINTLGVIYDRGLIGTYHNWCEAMSTYPRTYDLIHAHSVFTLYKDRCSMEDILLEMDRILRPEGSVIFRDDVDELVKVKKIINALNWNSQFVDHEDGPLEREKLLFAVKLYQTAPPDDHAGSKSS</sequence>
<accession>A0ACC1X7C1</accession>
<gene>
    <name evidence="1" type="ORF">OWV82_019776</name>
</gene>
<dbReference type="EMBL" id="CM051404">
    <property type="protein sequence ID" value="KAJ4706080.1"/>
    <property type="molecule type" value="Genomic_DNA"/>
</dbReference>
<keyword evidence="2" id="KW-1185">Reference proteome</keyword>
<comment type="caution">
    <text evidence="1">The sequence shown here is derived from an EMBL/GenBank/DDBJ whole genome shotgun (WGS) entry which is preliminary data.</text>
</comment>
<keyword evidence="1" id="KW-0808">Transferase</keyword>
<name>A0ACC1X7C1_MELAZ</name>
<evidence type="ECO:0000313" key="2">
    <source>
        <dbReference type="Proteomes" id="UP001164539"/>
    </source>
</evidence>
<reference evidence="1 2" key="1">
    <citation type="journal article" date="2023" name="Science">
        <title>Complex scaffold remodeling in plant triterpene biosynthesis.</title>
        <authorList>
            <person name="De La Pena R."/>
            <person name="Hodgson H."/>
            <person name="Liu J.C."/>
            <person name="Stephenson M.J."/>
            <person name="Martin A.C."/>
            <person name="Owen C."/>
            <person name="Harkess A."/>
            <person name="Leebens-Mack J."/>
            <person name="Jimenez L.E."/>
            <person name="Osbourn A."/>
            <person name="Sattely E.S."/>
        </authorList>
    </citation>
    <scope>NUCLEOTIDE SEQUENCE [LARGE SCALE GENOMIC DNA]</scope>
    <source>
        <strain evidence="2">cv. JPN11</strain>
        <tissue evidence="1">Leaf</tissue>
    </source>
</reference>